<feature type="transmembrane region" description="Helical" evidence="7">
    <location>
        <begin position="229"/>
        <end position="249"/>
    </location>
</feature>
<dbReference type="PANTHER" id="PTHR30193:SF41">
    <property type="entry name" value="DIACETYLCHITOBIOSE UPTAKE SYSTEM PERMEASE PROTEIN NGCF"/>
    <property type="match status" value="1"/>
</dbReference>
<comment type="caution">
    <text evidence="10">The sequence shown here is derived from an EMBL/GenBank/DDBJ whole genome shotgun (WGS) entry which is preliminary data.</text>
</comment>
<evidence type="ECO:0000313" key="10">
    <source>
        <dbReference type="EMBL" id="NEL53679.1"/>
    </source>
</evidence>
<dbReference type="GO" id="GO:0055085">
    <property type="term" value="P:transmembrane transport"/>
    <property type="evidence" value="ECO:0007669"/>
    <property type="project" value="InterPro"/>
</dbReference>
<keyword evidence="4 7" id="KW-0812">Transmembrane</keyword>
<dbReference type="Pfam" id="PF00528">
    <property type="entry name" value="BPD_transp_1"/>
    <property type="match status" value="1"/>
</dbReference>
<keyword evidence="5 7" id="KW-1133">Transmembrane helix</keyword>
<evidence type="ECO:0000259" key="9">
    <source>
        <dbReference type="PROSITE" id="PS50928"/>
    </source>
</evidence>
<evidence type="ECO:0000256" key="8">
    <source>
        <dbReference type="SAM" id="MobiDB-lite"/>
    </source>
</evidence>
<keyword evidence="2 7" id="KW-0813">Transport</keyword>
<keyword evidence="6 7" id="KW-0472">Membrane</keyword>
<evidence type="ECO:0000256" key="7">
    <source>
        <dbReference type="RuleBase" id="RU363032"/>
    </source>
</evidence>
<name>A0A7K3WCK5_9ACTN</name>
<gene>
    <name evidence="10" type="ORF">G1H19_06630</name>
</gene>
<dbReference type="InterPro" id="IPR035906">
    <property type="entry name" value="MetI-like_sf"/>
</dbReference>
<organism evidence="10 11">
    <name type="scientific">Goekera deserti</name>
    <dbReference type="NCBI Taxonomy" id="2497753"/>
    <lineage>
        <taxon>Bacteria</taxon>
        <taxon>Bacillati</taxon>
        <taxon>Actinomycetota</taxon>
        <taxon>Actinomycetes</taxon>
        <taxon>Geodermatophilales</taxon>
        <taxon>Geodermatophilaceae</taxon>
        <taxon>Goekera</taxon>
    </lineage>
</organism>
<dbReference type="AlphaFoldDB" id="A0A7K3WCK5"/>
<evidence type="ECO:0000256" key="6">
    <source>
        <dbReference type="ARBA" id="ARBA00023136"/>
    </source>
</evidence>
<evidence type="ECO:0000256" key="2">
    <source>
        <dbReference type="ARBA" id="ARBA00022448"/>
    </source>
</evidence>
<dbReference type="InterPro" id="IPR000515">
    <property type="entry name" value="MetI-like"/>
</dbReference>
<evidence type="ECO:0000256" key="3">
    <source>
        <dbReference type="ARBA" id="ARBA00022475"/>
    </source>
</evidence>
<comment type="subcellular location">
    <subcellularLocation>
        <location evidence="1 7">Cell membrane</location>
        <topology evidence="1 7">Multi-pass membrane protein</topology>
    </subcellularLocation>
</comment>
<feature type="domain" description="ABC transmembrane type-1" evidence="9">
    <location>
        <begin position="91"/>
        <end position="302"/>
    </location>
</feature>
<dbReference type="EMBL" id="JAAGWK010000009">
    <property type="protein sequence ID" value="NEL53679.1"/>
    <property type="molecule type" value="Genomic_DNA"/>
</dbReference>
<evidence type="ECO:0000256" key="1">
    <source>
        <dbReference type="ARBA" id="ARBA00004651"/>
    </source>
</evidence>
<dbReference type="Proteomes" id="UP000470470">
    <property type="component" value="Unassembled WGS sequence"/>
</dbReference>
<protein>
    <submittedName>
        <fullName evidence="10">Sugar ABC transporter permease</fullName>
    </submittedName>
</protein>
<feature type="region of interest" description="Disordered" evidence="8">
    <location>
        <begin position="1"/>
        <end position="22"/>
    </location>
</feature>
<keyword evidence="3" id="KW-1003">Cell membrane</keyword>
<feature type="transmembrane region" description="Helical" evidence="7">
    <location>
        <begin position="94"/>
        <end position="117"/>
    </location>
</feature>
<dbReference type="GO" id="GO:0005886">
    <property type="term" value="C:plasma membrane"/>
    <property type="evidence" value="ECO:0007669"/>
    <property type="project" value="UniProtKB-SubCell"/>
</dbReference>
<sequence>MEPATADPSAGAPARRRTGRPGRSNRAWIGFVLPFLVPFVLFYVVPICYAIGQSLTKTERTGGIFGEATTRFAGLEQYGRVFSDPGFREGVGRVLLFGVVQVPVMLGFALLLALLLDSTAARLNRFFRIAYFLPYAIPGVIAALMWAFLYSPQLSPIVKALDDGGIGIDFLGSGTILWSIANVVTWTYTGYNMLIIFAALQAIPQSVYEAAKVDGAGALRTAWSIKVPLVLPALVLTAVFSIIGTLQLFTEPVVFRAISTNVPSDFTPNLLAFNTASANNYPLAAAMSVVLALATFILSSTFLRSTSKRAGL</sequence>
<reference evidence="10 11" key="1">
    <citation type="submission" date="2020-02" db="EMBL/GenBank/DDBJ databases">
        <title>The whole genome sequence of CPCC 205119.</title>
        <authorList>
            <person name="Jiang Z."/>
        </authorList>
    </citation>
    <scope>NUCLEOTIDE SEQUENCE [LARGE SCALE GENOMIC DNA]</scope>
    <source>
        <strain evidence="10 11">CPCC 205119</strain>
    </source>
</reference>
<evidence type="ECO:0000256" key="5">
    <source>
        <dbReference type="ARBA" id="ARBA00022989"/>
    </source>
</evidence>
<proteinExistence type="inferred from homology"/>
<feature type="transmembrane region" description="Helical" evidence="7">
    <location>
        <begin position="281"/>
        <end position="303"/>
    </location>
</feature>
<evidence type="ECO:0000313" key="11">
    <source>
        <dbReference type="Proteomes" id="UP000470470"/>
    </source>
</evidence>
<dbReference type="Gene3D" id="1.10.3720.10">
    <property type="entry name" value="MetI-like"/>
    <property type="match status" value="1"/>
</dbReference>
<dbReference type="InterPro" id="IPR051393">
    <property type="entry name" value="ABC_transporter_permease"/>
</dbReference>
<comment type="similarity">
    <text evidence="7">Belongs to the binding-protein-dependent transport system permease family.</text>
</comment>
<dbReference type="SUPFAM" id="SSF161098">
    <property type="entry name" value="MetI-like"/>
    <property type="match status" value="1"/>
</dbReference>
<dbReference type="PROSITE" id="PS50928">
    <property type="entry name" value="ABC_TM1"/>
    <property type="match status" value="1"/>
</dbReference>
<dbReference type="PANTHER" id="PTHR30193">
    <property type="entry name" value="ABC TRANSPORTER PERMEASE PROTEIN"/>
    <property type="match status" value="1"/>
</dbReference>
<accession>A0A7K3WCK5</accession>
<dbReference type="CDD" id="cd06261">
    <property type="entry name" value="TM_PBP2"/>
    <property type="match status" value="1"/>
</dbReference>
<feature type="transmembrane region" description="Helical" evidence="7">
    <location>
        <begin position="129"/>
        <end position="150"/>
    </location>
</feature>
<feature type="transmembrane region" description="Helical" evidence="7">
    <location>
        <begin position="27"/>
        <end position="52"/>
    </location>
</feature>
<evidence type="ECO:0000256" key="4">
    <source>
        <dbReference type="ARBA" id="ARBA00022692"/>
    </source>
</evidence>
<keyword evidence="11" id="KW-1185">Reference proteome</keyword>
<feature type="transmembrane region" description="Helical" evidence="7">
    <location>
        <begin position="170"/>
        <end position="191"/>
    </location>
</feature>